<evidence type="ECO:0000313" key="2">
    <source>
        <dbReference type="Proteomes" id="UP000006180"/>
    </source>
</evidence>
<dbReference type="Proteomes" id="UP000006180">
    <property type="component" value="Chromosome"/>
</dbReference>
<dbReference type="HOGENOM" id="CLU_2481615_0_0_5"/>
<reference evidence="1 2" key="1">
    <citation type="journal article" date="2012" name="J. Bacteriol.">
        <title>Complete genome sequence of the broad-host-range strain Sinorhizobium fredii USDA257.</title>
        <authorList>
            <person name="Schuldes J."/>
            <person name="Rodriguez Orbegoso M."/>
            <person name="Schmeisser C."/>
            <person name="Krishnan H.B."/>
            <person name="Daniel R."/>
            <person name="Streit W.R."/>
        </authorList>
    </citation>
    <scope>NUCLEOTIDE SEQUENCE [LARGE SCALE GENOMIC DNA]</scope>
    <source>
        <strain evidence="1 2">USDA 257</strain>
    </source>
</reference>
<dbReference type="AlphaFoldDB" id="I3XBA8"/>
<sequence>MKVEENWQRIEAMRIVNRWIREGEAAALKGDFGPDWLVQLGGTLIERGKMGAETCRMRLAHIADDARPERDAERAWLVERIEQEVRQ</sequence>
<accession>I3XBA8</accession>
<name>I3XBA8_SINF2</name>
<protein>
    <submittedName>
        <fullName evidence="1">Uncharacterized protein</fullName>
    </submittedName>
</protein>
<gene>
    <name evidence="1" type="ORF">USDA257_c46260</name>
</gene>
<dbReference type="EMBL" id="CP003563">
    <property type="protein sequence ID" value="AFL53164.1"/>
    <property type="molecule type" value="Genomic_DNA"/>
</dbReference>
<dbReference type="RefSeq" id="WP_014765289.1">
    <property type="nucleotide sequence ID" value="NC_018000.1"/>
</dbReference>
<proteinExistence type="predicted"/>
<dbReference type="KEGG" id="sfd:USDA257_c46260"/>
<evidence type="ECO:0000313" key="1">
    <source>
        <dbReference type="EMBL" id="AFL53164.1"/>
    </source>
</evidence>
<dbReference type="PATRIC" id="fig|1185652.3.peg.4794"/>
<organism evidence="1 2">
    <name type="scientific">Sinorhizobium fredii (strain USDA 257)</name>
    <dbReference type="NCBI Taxonomy" id="1185652"/>
    <lineage>
        <taxon>Bacteria</taxon>
        <taxon>Pseudomonadati</taxon>
        <taxon>Pseudomonadota</taxon>
        <taxon>Alphaproteobacteria</taxon>
        <taxon>Hyphomicrobiales</taxon>
        <taxon>Rhizobiaceae</taxon>
        <taxon>Sinorhizobium/Ensifer group</taxon>
        <taxon>Sinorhizobium</taxon>
    </lineage>
</organism>
<dbReference type="STRING" id="1185652.USDA257_c46260"/>